<protein>
    <submittedName>
        <fullName evidence="5">EAL domain-containing protein</fullName>
    </submittedName>
</protein>
<dbReference type="InterPro" id="IPR001633">
    <property type="entry name" value="EAL_dom"/>
</dbReference>
<dbReference type="CDD" id="cd01948">
    <property type="entry name" value="EAL"/>
    <property type="match status" value="1"/>
</dbReference>
<dbReference type="InterPro" id="IPR000160">
    <property type="entry name" value="GGDEF_dom"/>
</dbReference>
<dbReference type="InterPro" id="IPR029787">
    <property type="entry name" value="Nucleotide_cyclase"/>
</dbReference>
<dbReference type="SUPFAM" id="SSF141868">
    <property type="entry name" value="EAL domain-like"/>
    <property type="match status" value="1"/>
</dbReference>
<dbReference type="Pfam" id="PF00990">
    <property type="entry name" value="GGDEF"/>
    <property type="match status" value="1"/>
</dbReference>
<evidence type="ECO:0000259" key="3">
    <source>
        <dbReference type="PROSITE" id="PS50883"/>
    </source>
</evidence>
<dbReference type="Pfam" id="PF00563">
    <property type="entry name" value="EAL"/>
    <property type="match status" value="1"/>
</dbReference>
<sequence length="740" mass="81795">MTDLLAADDELVFAPEGDDDVEHGAAAVWRVLIVDDDQDVHASTELALKGTPILGRPLEFLHTYSAAETVQFLRREQDISVILLDVVMESENAGLNLVHIIREELGLQETRIVLRTGQPGYAPEIQAIRDYDINDYKTKSELTHTRLYTTLTVAIRSYDQIRAINANRRGLDMIVRASGELMELRGIQGFAAGVITQLAALLRLPPEGLICAQENGSGDDGVQVVAAGGKFSGLINQSIRDIPDRVVREHLNRALASGKNQYDQGSTTLLLNGSGRRIAVYLESTHAIEEIDRHLLEVFCTNIAAGFENTALFSRLQNIAYVDALTSLPNRVRFLQCIDERLQGNRKNESTVALVDIDEFAETNDALGHKFGDKLLLAVALRLRDRMPGAIVARIAGDTFGILGEVSVVTPAALSAVFADPFIVDEQEIVISATQGYLLLREADGSSADALKNTNLALKRAKSRHRGEHSFFTRDMNVEIEERVKLLHGLRSAFDNERLFLMYQPQVRIESGEPVGVEALIRWRGDDGRFIPPDRFIPLAEHSGLIVNIGNWVMRLACYEQVKIAAAGFPNVQMAVNVSLAQFRHQDFINQVRSALADTGAVAHQIELEITESMAMEDADFVAGKLNELAQLGVKVAIDDFGTGFSSLSYLQRLRVDRLKIDRSFVKDLCTNQRCRQVAEMVIQLSRKLGLGVIAEGVEEADQAKVLLGLGCPDAQGYLYARPMEPEALHDWLAERRARG</sequence>
<dbReference type="PANTHER" id="PTHR33121">
    <property type="entry name" value="CYCLIC DI-GMP PHOSPHODIESTERASE PDEF"/>
    <property type="match status" value="1"/>
</dbReference>
<feature type="domain" description="GGDEF" evidence="4">
    <location>
        <begin position="348"/>
        <end position="476"/>
    </location>
</feature>
<evidence type="ECO:0000313" key="5">
    <source>
        <dbReference type="EMBL" id="QSI76017.1"/>
    </source>
</evidence>
<dbReference type="EMBL" id="CP071060">
    <property type="protein sequence ID" value="QSI76017.1"/>
    <property type="molecule type" value="Genomic_DNA"/>
</dbReference>
<evidence type="ECO:0000259" key="2">
    <source>
        <dbReference type="PROSITE" id="PS50110"/>
    </source>
</evidence>
<dbReference type="Proteomes" id="UP000663570">
    <property type="component" value="Chromosome"/>
</dbReference>
<feature type="modified residue" description="4-aspartylphosphate" evidence="1">
    <location>
        <position position="85"/>
    </location>
</feature>
<dbReference type="PANTHER" id="PTHR33121:SF70">
    <property type="entry name" value="SIGNALING PROTEIN YKOW"/>
    <property type="match status" value="1"/>
</dbReference>
<organism evidence="5 6">
    <name type="scientific">Niveibacterium microcysteis</name>
    <dbReference type="NCBI Taxonomy" id="2811415"/>
    <lineage>
        <taxon>Bacteria</taxon>
        <taxon>Pseudomonadati</taxon>
        <taxon>Pseudomonadota</taxon>
        <taxon>Betaproteobacteria</taxon>
        <taxon>Rhodocyclales</taxon>
        <taxon>Rhodocyclaceae</taxon>
        <taxon>Niveibacterium</taxon>
    </lineage>
</organism>
<name>A0ABX7M2M3_9RHOO</name>
<dbReference type="NCBIfam" id="TIGR00254">
    <property type="entry name" value="GGDEF"/>
    <property type="match status" value="1"/>
</dbReference>
<dbReference type="InterPro" id="IPR043128">
    <property type="entry name" value="Rev_trsase/Diguanyl_cyclase"/>
</dbReference>
<dbReference type="Gene3D" id="3.30.70.270">
    <property type="match status" value="1"/>
</dbReference>
<dbReference type="PROSITE" id="PS50883">
    <property type="entry name" value="EAL"/>
    <property type="match status" value="1"/>
</dbReference>
<dbReference type="InterPro" id="IPR050706">
    <property type="entry name" value="Cyclic-di-GMP_PDE-like"/>
</dbReference>
<evidence type="ECO:0000313" key="6">
    <source>
        <dbReference type="Proteomes" id="UP000663570"/>
    </source>
</evidence>
<gene>
    <name evidence="5" type="ORF">JY500_16280</name>
</gene>
<dbReference type="CDD" id="cd01949">
    <property type="entry name" value="GGDEF"/>
    <property type="match status" value="1"/>
</dbReference>
<dbReference type="Pfam" id="PF11849">
    <property type="entry name" value="DUF3369"/>
    <property type="match status" value="1"/>
</dbReference>
<dbReference type="SMART" id="SM00052">
    <property type="entry name" value="EAL"/>
    <property type="match status" value="1"/>
</dbReference>
<feature type="domain" description="Response regulatory" evidence="2">
    <location>
        <begin position="30"/>
        <end position="154"/>
    </location>
</feature>
<dbReference type="Gene3D" id="3.40.50.2300">
    <property type="match status" value="1"/>
</dbReference>
<keyword evidence="1" id="KW-0597">Phosphoprotein</keyword>
<proteinExistence type="predicted"/>
<dbReference type="Gene3D" id="3.20.20.450">
    <property type="entry name" value="EAL domain"/>
    <property type="match status" value="1"/>
</dbReference>
<dbReference type="PROSITE" id="PS50110">
    <property type="entry name" value="RESPONSE_REGULATORY"/>
    <property type="match status" value="1"/>
</dbReference>
<dbReference type="SMART" id="SM00267">
    <property type="entry name" value="GGDEF"/>
    <property type="match status" value="1"/>
</dbReference>
<accession>A0ABX7M2M3</accession>
<dbReference type="RefSeq" id="WP_206253821.1">
    <property type="nucleotide sequence ID" value="NZ_CP071060.1"/>
</dbReference>
<keyword evidence="6" id="KW-1185">Reference proteome</keyword>
<dbReference type="InterPro" id="IPR021800">
    <property type="entry name" value="DUF3369"/>
</dbReference>
<evidence type="ECO:0000256" key="1">
    <source>
        <dbReference type="PROSITE-ProRule" id="PRU00169"/>
    </source>
</evidence>
<dbReference type="InterPro" id="IPR035919">
    <property type="entry name" value="EAL_sf"/>
</dbReference>
<dbReference type="PROSITE" id="PS50887">
    <property type="entry name" value="GGDEF"/>
    <property type="match status" value="1"/>
</dbReference>
<evidence type="ECO:0000259" key="4">
    <source>
        <dbReference type="PROSITE" id="PS50887"/>
    </source>
</evidence>
<feature type="domain" description="EAL" evidence="3">
    <location>
        <begin position="483"/>
        <end position="737"/>
    </location>
</feature>
<dbReference type="SUPFAM" id="SSF52172">
    <property type="entry name" value="CheY-like"/>
    <property type="match status" value="1"/>
</dbReference>
<dbReference type="SUPFAM" id="SSF55073">
    <property type="entry name" value="Nucleotide cyclase"/>
    <property type="match status" value="1"/>
</dbReference>
<dbReference type="InterPro" id="IPR001789">
    <property type="entry name" value="Sig_transdc_resp-reg_receiver"/>
</dbReference>
<reference evidence="5 6" key="1">
    <citation type="submission" date="2021-02" db="EMBL/GenBank/DDBJ databases">
        <title>Niveibacterium changnyeongensis HC41.</title>
        <authorList>
            <person name="Kang M."/>
        </authorList>
    </citation>
    <scope>NUCLEOTIDE SEQUENCE [LARGE SCALE GENOMIC DNA]</scope>
    <source>
        <strain evidence="5 6">HC41</strain>
    </source>
</reference>
<dbReference type="InterPro" id="IPR011006">
    <property type="entry name" value="CheY-like_superfamily"/>
</dbReference>